<evidence type="ECO:0000313" key="3">
    <source>
        <dbReference type="Proteomes" id="UP000324222"/>
    </source>
</evidence>
<comment type="caution">
    <text evidence="2">The sequence shown here is derived from an EMBL/GenBank/DDBJ whole genome shotgun (WGS) entry which is preliminary data.</text>
</comment>
<dbReference type="Proteomes" id="UP000324222">
    <property type="component" value="Unassembled WGS sequence"/>
</dbReference>
<sequence>MGKQPRRSCCAEEREARGVGGKEQKAREREKTWLPDKVLEVADWWRRTRQENFNISSEIEPRQTGEDTLHNIRQAYCCGRGLVLRLRPLHAAGIDKVAGKLLTRKLSQGGETAKWVRSSQTGLTSRNDRYSFQWQSSRESSNTSLA</sequence>
<organism evidence="2 3">
    <name type="scientific">Portunus trituberculatus</name>
    <name type="common">Swimming crab</name>
    <name type="synonym">Neptunus trituberculatus</name>
    <dbReference type="NCBI Taxonomy" id="210409"/>
    <lineage>
        <taxon>Eukaryota</taxon>
        <taxon>Metazoa</taxon>
        <taxon>Ecdysozoa</taxon>
        <taxon>Arthropoda</taxon>
        <taxon>Crustacea</taxon>
        <taxon>Multicrustacea</taxon>
        <taxon>Malacostraca</taxon>
        <taxon>Eumalacostraca</taxon>
        <taxon>Eucarida</taxon>
        <taxon>Decapoda</taxon>
        <taxon>Pleocyemata</taxon>
        <taxon>Brachyura</taxon>
        <taxon>Eubrachyura</taxon>
        <taxon>Portunoidea</taxon>
        <taxon>Portunidae</taxon>
        <taxon>Portuninae</taxon>
        <taxon>Portunus</taxon>
    </lineage>
</organism>
<protein>
    <submittedName>
        <fullName evidence="2">Uncharacterized protein</fullName>
    </submittedName>
</protein>
<keyword evidence="3" id="KW-1185">Reference proteome</keyword>
<accession>A0A5B7JFV0</accession>
<evidence type="ECO:0000313" key="2">
    <source>
        <dbReference type="EMBL" id="MPC93749.1"/>
    </source>
</evidence>
<name>A0A5B7JFV0_PORTR</name>
<gene>
    <name evidence="2" type="ORF">E2C01_088889</name>
</gene>
<reference evidence="2 3" key="1">
    <citation type="submission" date="2019-05" db="EMBL/GenBank/DDBJ databases">
        <title>Another draft genome of Portunus trituberculatus and its Hox gene families provides insights of decapod evolution.</title>
        <authorList>
            <person name="Jeong J.-H."/>
            <person name="Song I."/>
            <person name="Kim S."/>
            <person name="Choi T."/>
            <person name="Kim D."/>
            <person name="Ryu S."/>
            <person name="Kim W."/>
        </authorList>
    </citation>
    <scope>NUCLEOTIDE SEQUENCE [LARGE SCALE GENOMIC DNA]</scope>
    <source>
        <tissue evidence="2">Muscle</tissue>
    </source>
</reference>
<dbReference type="EMBL" id="VSRR010095953">
    <property type="protein sequence ID" value="MPC93749.1"/>
    <property type="molecule type" value="Genomic_DNA"/>
</dbReference>
<feature type="region of interest" description="Disordered" evidence="1">
    <location>
        <begin position="1"/>
        <end position="28"/>
    </location>
</feature>
<dbReference type="AlphaFoldDB" id="A0A5B7JFV0"/>
<feature type="compositionally biased region" description="Basic and acidic residues" evidence="1">
    <location>
        <begin position="9"/>
        <end position="28"/>
    </location>
</feature>
<proteinExistence type="predicted"/>
<evidence type="ECO:0000256" key="1">
    <source>
        <dbReference type="SAM" id="MobiDB-lite"/>
    </source>
</evidence>